<sequence length="47" mass="5490">MITSLNMINHMTGLIMYRLINMDYNNYSNNNNNNNNNNSDNMVDFTA</sequence>
<reference evidence="2 3" key="2">
    <citation type="submission" date="2018-11" db="EMBL/GenBank/DDBJ databases">
        <authorList>
            <consortium name="Pathogen Informatics"/>
        </authorList>
    </citation>
    <scope>NUCLEOTIDE SEQUENCE [LARGE SCALE GENOMIC DNA]</scope>
    <source>
        <strain evidence="2">Dakar</strain>
        <strain evidence="3">Dakar, Senegal</strain>
    </source>
</reference>
<evidence type="ECO:0000256" key="1">
    <source>
        <dbReference type="SAM" id="MobiDB-lite"/>
    </source>
</evidence>
<reference evidence="4" key="1">
    <citation type="submission" date="2016-06" db="UniProtKB">
        <authorList>
            <consortium name="WormBaseParasite"/>
        </authorList>
    </citation>
    <scope>IDENTIFICATION</scope>
</reference>
<dbReference type="AlphaFoldDB" id="A0A183JJ42"/>
<evidence type="ECO:0000313" key="3">
    <source>
        <dbReference type="Proteomes" id="UP000279833"/>
    </source>
</evidence>
<evidence type="ECO:0000313" key="4">
    <source>
        <dbReference type="WBParaSite" id="SCUD_0000271601-mRNA-1"/>
    </source>
</evidence>
<organism evidence="4">
    <name type="scientific">Schistosoma curassoni</name>
    <dbReference type="NCBI Taxonomy" id="6186"/>
    <lineage>
        <taxon>Eukaryota</taxon>
        <taxon>Metazoa</taxon>
        <taxon>Spiralia</taxon>
        <taxon>Lophotrochozoa</taxon>
        <taxon>Platyhelminthes</taxon>
        <taxon>Trematoda</taxon>
        <taxon>Digenea</taxon>
        <taxon>Strigeidida</taxon>
        <taxon>Schistosomatoidea</taxon>
        <taxon>Schistosomatidae</taxon>
        <taxon>Schistosoma</taxon>
    </lineage>
</organism>
<name>A0A183JJ42_9TREM</name>
<protein>
    <submittedName>
        <fullName evidence="2 4">Uncharacterized protein</fullName>
    </submittedName>
</protein>
<evidence type="ECO:0000313" key="2">
    <source>
        <dbReference type="EMBL" id="VDO76513.1"/>
    </source>
</evidence>
<gene>
    <name evidence="2" type="ORF">SCUD_LOCUS2717</name>
</gene>
<proteinExistence type="predicted"/>
<dbReference type="WBParaSite" id="SCUD_0000271601-mRNA-1">
    <property type="protein sequence ID" value="SCUD_0000271601-mRNA-1"/>
    <property type="gene ID" value="SCUD_0000271601"/>
</dbReference>
<keyword evidence="3" id="KW-1185">Reference proteome</keyword>
<dbReference type="EMBL" id="UZAK01002754">
    <property type="protein sequence ID" value="VDO76513.1"/>
    <property type="molecule type" value="Genomic_DNA"/>
</dbReference>
<feature type="region of interest" description="Disordered" evidence="1">
    <location>
        <begin position="28"/>
        <end position="47"/>
    </location>
</feature>
<accession>A0A183JJ42</accession>
<dbReference type="Proteomes" id="UP000279833">
    <property type="component" value="Unassembled WGS sequence"/>
</dbReference>